<dbReference type="AlphaFoldDB" id="A0A183DVW8"/>
<dbReference type="WBParaSite" id="GPUH_0001287301-mRNA-1">
    <property type="protein sequence ID" value="GPUH_0001287301-mRNA-1"/>
    <property type="gene ID" value="GPUH_0001287301"/>
</dbReference>
<reference evidence="1 2" key="2">
    <citation type="submission" date="2018-11" db="EMBL/GenBank/DDBJ databases">
        <authorList>
            <consortium name="Pathogen Informatics"/>
        </authorList>
    </citation>
    <scope>NUCLEOTIDE SEQUENCE [LARGE SCALE GENOMIC DNA]</scope>
</reference>
<evidence type="ECO:0000313" key="1">
    <source>
        <dbReference type="EMBL" id="VDN21167.1"/>
    </source>
</evidence>
<keyword evidence="2" id="KW-1185">Reference proteome</keyword>
<evidence type="ECO:0000313" key="2">
    <source>
        <dbReference type="Proteomes" id="UP000271098"/>
    </source>
</evidence>
<evidence type="ECO:0000313" key="3">
    <source>
        <dbReference type="WBParaSite" id="GPUH_0001287301-mRNA-1"/>
    </source>
</evidence>
<gene>
    <name evidence="1" type="ORF">GPUH_LOCUS12859</name>
</gene>
<dbReference type="EMBL" id="UYRT01079668">
    <property type="protein sequence ID" value="VDN21167.1"/>
    <property type="molecule type" value="Genomic_DNA"/>
</dbReference>
<dbReference type="OrthoDB" id="5810125at2759"/>
<accession>A0A183DVW8</accession>
<sequence>MVETMSFTEFMEPIDVCVDSRGSFGVTTPTGPSPITCVCVGLNDDILVGTCTALMLYDGGGRYLRKISLSPPGQNNRLMTLACAICPQTGNIVSAVVDPRKNRSYLTVSQYKGNFLFSLDSHGSRLKRPCGVCIATTSKWNGMCFVVDSATHSVKAFQYK</sequence>
<name>A0A183DVW8_9BILA</name>
<dbReference type="SUPFAM" id="SSF101898">
    <property type="entry name" value="NHL repeat"/>
    <property type="match status" value="1"/>
</dbReference>
<reference evidence="3" key="1">
    <citation type="submission" date="2016-06" db="UniProtKB">
        <authorList>
            <consortium name="WormBaseParasite"/>
        </authorList>
    </citation>
    <scope>IDENTIFICATION</scope>
</reference>
<dbReference type="Gene3D" id="2.120.10.30">
    <property type="entry name" value="TolB, C-terminal domain"/>
    <property type="match status" value="1"/>
</dbReference>
<dbReference type="Proteomes" id="UP000271098">
    <property type="component" value="Unassembled WGS sequence"/>
</dbReference>
<proteinExistence type="predicted"/>
<protein>
    <submittedName>
        <fullName evidence="3">Tripartite motif-containing protein 3</fullName>
    </submittedName>
</protein>
<organism evidence="3">
    <name type="scientific">Gongylonema pulchrum</name>
    <dbReference type="NCBI Taxonomy" id="637853"/>
    <lineage>
        <taxon>Eukaryota</taxon>
        <taxon>Metazoa</taxon>
        <taxon>Ecdysozoa</taxon>
        <taxon>Nematoda</taxon>
        <taxon>Chromadorea</taxon>
        <taxon>Rhabditida</taxon>
        <taxon>Spirurina</taxon>
        <taxon>Spiruromorpha</taxon>
        <taxon>Spiruroidea</taxon>
        <taxon>Gongylonematidae</taxon>
        <taxon>Gongylonema</taxon>
    </lineage>
</organism>
<dbReference type="InterPro" id="IPR011042">
    <property type="entry name" value="6-blade_b-propeller_TolB-like"/>
</dbReference>